<dbReference type="Proteomes" id="UP000000311">
    <property type="component" value="Unassembled WGS sequence"/>
</dbReference>
<feature type="chain" id="PRO_5003157172" evidence="2">
    <location>
        <begin position="21"/>
        <end position="195"/>
    </location>
</feature>
<keyword evidence="2" id="KW-0732">Signal</keyword>
<gene>
    <name evidence="3" type="ORF">EAG_16184</name>
</gene>
<protein>
    <submittedName>
        <fullName evidence="3">Uncharacterized protein</fullName>
    </submittedName>
</protein>
<proteinExistence type="predicted"/>
<dbReference type="AlphaFoldDB" id="E2AGK3"/>
<feature type="signal peptide" evidence="2">
    <location>
        <begin position="1"/>
        <end position="20"/>
    </location>
</feature>
<feature type="region of interest" description="Disordered" evidence="1">
    <location>
        <begin position="151"/>
        <end position="173"/>
    </location>
</feature>
<dbReference type="InParanoid" id="E2AGK3"/>
<reference evidence="3 4" key="1">
    <citation type="journal article" date="2010" name="Science">
        <title>Genomic comparison of the ants Camponotus floridanus and Harpegnathos saltator.</title>
        <authorList>
            <person name="Bonasio R."/>
            <person name="Zhang G."/>
            <person name="Ye C."/>
            <person name="Mutti N.S."/>
            <person name="Fang X."/>
            <person name="Qin N."/>
            <person name="Donahue G."/>
            <person name="Yang P."/>
            <person name="Li Q."/>
            <person name="Li C."/>
            <person name="Zhang P."/>
            <person name="Huang Z."/>
            <person name="Berger S.L."/>
            <person name="Reinberg D."/>
            <person name="Wang J."/>
            <person name="Liebig J."/>
        </authorList>
    </citation>
    <scope>NUCLEOTIDE SEQUENCE [LARGE SCALE GENOMIC DNA]</scope>
    <source>
        <strain evidence="4">C129</strain>
    </source>
</reference>
<dbReference type="EMBL" id="GL439322">
    <property type="protein sequence ID" value="EFN67423.1"/>
    <property type="molecule type" value="Genomic_DNA"/>
</dbReference>
<evidence type="ECO:0000313" key="3">
    <source>
        <dbReference type="EMBL" id="EFN67423.1"/>
    </source>
</evidence>
<keyword evidence="4" id="KW-1185">Reference proteome</keyword>
<evidence type="ECO:0000313" key="4">
    <source>
        <dbReference type="Proteomes" id="UP000000311"/>
    </source>
</evidence>
<accession>E2AGK3</accession>
<organism evidence="4">
    <name type="scientific">Camponotus floridanus</name>
    <name type="common">Florida carpenter ant</name>
    <dbReference type="NCBI Taxonomy" id="104421"/>
    <lineage>
        <taxon>Eukaryota</taxon>
        <taxon>Metazoa</taxon>
        <taxon>Ecdysozoa</taxon>
        <taxon>Arthropoda</taxon>
        <taxon>Hexapoda</taxon>
        <taxon>Insecta</taxon>
        <taxon>Pterygota</taxon>
        <taxon>Neoptera</taxon>
        <taxon>Endopterygota</taxon>
        <taxon>Hymenoptera</taxon>
        <taxon>Apocrita</taxon>
        <taxon>Aculeata</taxon>
        <taxon>Formicoidea</taxon>
        <taxon>Formicidae</taxon>
        <taxon>Formicinae</taxon>
        <taxon>Camponotus</taxon>
    </lineage>
</organism>
<evidence type="ECO:0000256" key="2">
    <source>
        <dbReference type="SAM" id="SignalP"/>
    </source>
</evidence>
<name>E2AGK3_CAMFO</name>
<sequence length="195" mass="21420">MVWVMPVVMGMVTVFGALLAGRQFVPVMSVAAGGSRGGSRGSRGAEKPFKLEYRRLAPELIARNVRQTQYRGSWLNRQLITAVLHLTVDFSAAQLTTWRSPGRQHLFASCGDNGSIEAQHVYSFLGEAESFVGLLYSDSNFRGVASYKHFEVSPGEPPHPGDPAKTQRETMTPTRSLNRACYNRVGCRFISAGPL</sequence>
<evidence type="ECO:0000256" key="1">
    <source>
        <dbReference type="SAM" id="MobiDB-lite"/>
    </source>
</evidence>